<comment type="caution">
    <text evidence="2">The sequence shown here is derived from an EMBL/GenBank/DDBJ whole genome shotgun (WGS) entry which is preliminary data.</text>
</comment>
<dbReference type="EMBL" id="BARW01011641">
    <property type="protein sequence ID" value="GAI74999.1"/>
    <property type="molecule type" value="Genomic_DNA"/>
</dbReference>
<protein>
    <submittedName>
        <fullName evidence="2">Uncharacterized protein</fullName>
    </submittedName>
</protein>
<dbReference type="InterPro" id="IPR010327">
    <property type="entry name" value="FldB/FldC_alpha/beta"/>
</dbReference>
<dbReference type="Pfam" id="PF06050">
    <property type="entry name" value="HGD-D"/>
    <property type="match status" value="1"/>
</dbReference>
<organism evidence="2">
    <name type="scientific">marine sediment metagenome</name>
    <dbReference type="NCBI Taxonomy" id="412755"/>
    <lineage>
        <taxon>unclassified sequences</taxon>
        <taxon>metagenomes</taxon>
        <taxon>ecological metagenomes</taxon>
    </lineage>
</organism>
<gene>
    <name evidence="2" type="ORF">S12H4_22352</name>
</gene>
<dbReference type="AlphaFoldDB" id="X1T4S4"/>
<comment type="similarity">
    <text evidence="1">Belongs to the FldB/FldC dehydratase alpha/beta subunit family.</text>
</comment>
<reference evidence="2" key="1">
    <citation type="journal article" date="2014" name="Front. Microbiol.">
        <title>High frequency of phylogenetically diverse reductive dehalogenase-homologous genes in deep subseafloor sedimentary metagenomes.</title>
        <authorList>
            <person name="Kawai M."/>
            <person name="Futagami T."/>
            <person name="Toyoda A."/>
            <person name="Takaki Y."/>
            <person name="Nishi S."/>
            <person name="Hori S."/>
            <person name="Arai W."/>
            <person name="Tsubouchi T."/>
            <person name="Morono Y."/>
            <person name="Uchiyama I."/>
            <person name="Ito T."/>
            <person name="Fujiyama A."/>
            <person name="Inagaki F."/>
            <person name="Takami H."/>
        </authorList>
    </citation>
    <scope>NUCLEOTIDE SEQUENCE</scope>
    <source>
        <strain evidence="2">Expedition CK06-06</strain>
    </source>
</reference>
<dbReference type="PANTHER" id="PTHR30548:SF2">
    <property type="entry name" value="2-HYDROXYACYL-COA DEHYDRATASE,D-COMPONENT"/>
    <property type="match status" value="1"/>
</dbReference>
<dbReference type="Gene3D" id="3.40.50.11900">
    <property type="match status" value="1"/>
</dbReference>
<proteinExistence type="inferred from homology"/>
<accession>X1T4S4</accession>
<dbReference type="PANTHER" id="PTHR30548">
    <property type="entry name" value="2-HYDROXYGLUTARYL-COA DEHYDRATASE, D-COMPONENT-RELATED"/>
    <property type="match status" value="1"/>
</dbReference>
<name>X1T4S4_9ZZZZ</name>
<evidence type="ECO:0000313" key="2">
    <source>
        <dbReference type="EMBL" id="GAI74999.1"/>
    </source>
</evidence>
<evidence type="ECO:0000256" key="1">
    <source>
        <dbReference type="ARBA" id="ARBA00005806"/>
    </source>
</evidence>
<feature type="non-terminal residue" evidence="2">
    <location>
        <position position="1"/>
    </location>
</feature>
<sequence>GLNSPFADRFALVEALESISQELRRKEETPSLEGPRVMLVGSTLAVGDYKVVDLLEEAGATVVFEEFAEGMRHYSQKVDIDGDLMEALSQRYFMKRFPSAYAKPATRERSDFYLKQAKEFNVDGIVWYSLMYRDIYDMEGFLFEQAAGKPYISCNISSVLGA</sequence>